<keyword evidence="2" id="KW-1185">Reference proteome</keyword>
<evidence type="ECO:0000313" key="1">
    <source>
        <dbReference type="EMBL" id="KAA1258734.1"/>
    </source>
</evidence>
<comment type="caution">
    <text evidence="1">The sequence shown here is derived from an EMBL/GenBank/DDBJ whole genome shotgun (WGS) entry which is preliminary data.</text>
</comment>
<name>A0A5B1CHM4_9BACT</name>
<proteinExistence type="predicted"/>
<protein>
    <submittedName>
        <fullName evidence="1">Uncharacterized protein</fullName>
    </submittedName>
</protein>
<dbReference type="Proteomes" id="UP000322699">
    <property type="component" value="Unassembled WGS sequence"/>
</dbReference>
<dbReference type="EMBL" id="VRLW01000001">
    <property type="protein sequence ID" value="KAA1258734.1"/>
    <property type="molecule type" value="Genomic_DNA"/>
</dbReference>
<sequence length="87" mass="9447">MVRGHRADGCSAPSFCPFVVLHQKAGNTQTGRIHALSSLFFYKSPVASLPFITAKTISFGGGVGFGSLRELSFLSFRIQFHSGFHAR</sequence>
<accession>A0A5B1CHM4</accession>
<evidence type="ECO:0000313" key="2">
    <source>
        <dbReference type="Proteomes" id="UP000322699"/>
    </source>
</evidence>
<organism evidence="1 2">
    <name type="scientific">Rubripirellula obstinata</name>
    <dbReference type="NCBI Taxonomy" id="406547"/>
    <lineage>
        <taxon>Bacteria</taxon>
        <taxon>Pseudomonadati</taxon>
        <taxon>Planctomycetota</taxon>
        <taxon>Planctomycetia</taxon>
        <taxon>Pirellulales</taxon>
        <taxon>Pirellulaceae</taxon>
        <taxon>Rubripirellula</taxon>
    </lineage>
</organism>
<gene>
    <name evidence="1" type="ORF">LF1_12570</name>
</gene>
<dbReference type="AlphaFoldDB" id="A0A5B1CHM4"/>
<reference evidence="1 2" key="1">
    <citation type="submission" date="2019-08" db="EMBL/GenBank/DDBJ databases">
        <title>Deep-cultivation of Planctomycetes and their phenomic and genomic characterization uncovers novel biology.</title>
        <authorList>
            <person name="Wiegand S."/>
            <person name="Jogler M."/>
            <person name="Boedeker C."/>
            <person name="Pinto D."/>
            <person name="Vollmers J."/>
            <person name="Rivas-Marin E."/>
            <person name="Kohn T."/>
            <person name="Peeters S.H."/>
            <person name="Heuer A."/>
            <person name="Rast P."/>
            <person name="Oberbeckmann S."/>
            <person name="Bunk B."/>
            <person name="Jeske O."/>
            <person name="Meyerdierks A."/>
            <person name="Storesund J.E."/>
            <person name="Kallscheuer N."/>
            <person name="Luecker S."/>
            <person name="Lage O.M."/>
            <person name="Pohl T."/>
            <person name="Merkel B.J."/>
            <person name="Hornburger P."/>
            <person name="Mueller R.-W."/>
            <person name="Bruemmer F."/>
            <person name="Labrenz M."/>
            <person name="Spormann A.M."/>
            <person name="Op Den Camp H."/>
            <person name="Overmann J."/>
            <person name="Amann R."/>
            <person name="Jetten M.S.M."/>
            <person name="Mascher T."/>
            <person name="Medema M.H."/>
            <person name="Devos D.P."/>
            <person name="Kaster A.-K."/>
            <person name="Ovreas L."/>
            <person name="Rohde M."/>
            <person name="Galperin M.Y."/>
            <person name="Jogler C."/>
        </authorList>
    </citation>
    <scope>NUCLEOTIDE SEQUENCE [LARGE SCALE GENOMIC DNA]</scope>
    <source>
        <strain evidence="1 2">LF1</strain>
    </source>
</reference>